<accession>A0A4P6UHJ1</accession>
<organism evidence="1 2">
    <name type="scientific">Hylemonella gracilis</name>
    <dbReference type="NCBI Taxonomy" id="80880"/>
    <lineage>
        <taxon>Bacteria</taxon>
        <taxon>Pseudomonadati</taxon>
        <taxon>Pseudomonadota</taxon>
        <taxon>Betaproteobacteria</taxon>
        <taxon>Burkholderiales</taxon>
        <taxon>Comamonadaceae</taxon>
        <taxon>Hylemonella</taxon>
    </lineage>
</organism>
<dbReference type="KEGG" id="hgr:DW355_02460"/>
<gene>
    <name evidence="1" type="ORF">DW355_02460</name>
</gene>
<dbReference type="InterPro" id="IPR056238">
    <property type="entry name" value="YunG-like"/>
</dbReference>
<dbReference type="OrthoDB" id="9792518at2"/>
<dbReference type="EMBL" id="CP031395">
    <property type="protein sequence ID" value="QBK03784.1"/>
    <property type="molecule type" value="Genomic_DNA"/>
</dbReference>
<proteinExistence type="predicted"/>
<dbReference type="Pfam" id="PF24585">
    <property type="entry name" value="YunG"/>
    <property type="match status" value="1"/>
</dbReference>
<reference evidence="1 2" key="1">
    <citation type="submission" date="2018-07" db="EMBL/GenBank/DDBJ databases">
        <title>Exploring interactions and the metabolic potential of the ultra-small soil bacteria Hylemonella gracilis.</title>
        <authorList>
            <person name="Tyc O."/>
            <person name="Kulkarni P."/>
            <person name="Gawehns F."/>
            <person name="Hundscheid M."/>
            <person name="Zweers H."/>
            <person name="Garbeva P."/>
        </authorList>
    </citation>
    <scope>NUCLEOTIDE SEQUENCE [LARGE SCALE GENOMIC DNA]</scope>
    <source>
        <strain evidence="1 2">NS1</strain>
    </source>
</reference>
<dbReference type="Proteomes" id="UP000292939">
    <property type="component" value="Chromosome"/>
</dbReference>
<name>A0A4P6UHJ1_9BURK</name>
<evidence type="ECO:0000313" key="1">
    <source>
        <dbReference type="EMBL" id="QBK03784.1"/>
    </source>
</evidence>
<dbReference type="AlphaFoldDB" id="A0A4P6UHJ1"/>
<sequence length="121" mass="13403">MSFVENPFTTPLDLYRAIARVWSKDTSSPTGAWSPSNPAQNHCSVTSLVVQDCFGGDILSTKTANGTHFYNVIYGVNWDLTSSQFPEPIPYDDTLSTREAALSDTSTEKYMLIKMRLTNAV</sequence>
<protein>
    <submittedName>
        <fullName evidence="1">Uncharacterized protein</fullName>
    </submittedName>
</protein>
<evidence type="ECO:0000313" key="2">
    <source>
        <dbReference type="Proteomes" id="UP000292939"/>
    </source>
</evidence>